<organism evidence="6 7">
    <name type="scientific">Trema orientale</name>
    <name type="common">Charcoal tree</name>
    <name type="synonym">Celtis orientalis</name>
    <dbReference type="NCBI Taxonomy" id="63057"/>
    <lineage>
        <taxon>Eukaryota</taxon>
        <taxon>Viridiplantae</taxon>
        <taxon>Streptophyta</taxon>
        <taxon>Embryophyta</taxon>
        <taxon>Tracheophyta</taxon>
        <taxon>Spermatophyta</taxon>
        <taxon>Magnoliopsida</taxon>
        <taxon>eudicotyledons</taxon>
        <taxon>Gunneridae</taxon>
        <taxon>Pentapetalae</taxon>
        <taxon>rosids</taxon>
        <taxon>fabids</taxon>
        <taxon>Rosales</taxon>
        <taxon>Cannabaceae</taxon>
        <taxon>Trema</taxon>
    </lineage>
</organism>
<dbReference type="OrthoDB" id="1880352at2759"/>
<dbReference type="Proteomes" id="UP000237000">
    <property type="component" value="Unassembled WGS sequence"/>
</dbReference>
<protein>
    <submittedName>
        <fullName evidence="6">NAC domain containing protein</fullName>
    </submittedName>
</protein>
<dbReference type="InterPro" id="IPR003441">
    <property type="entry name" value="NAC-dom"/>
</dbReference>
<dbReference type="GO" id="GO:0006355">
    <property type="term" value="P:regulation of DNA-templated transcription"/>
    <property type="evidence" value="ECO:0007669"/>
    <property type="project" value="InterPro"/>
</dbReference>
<dbReference type="InParanoid" id="A0A2P5CKD5"/>
<dbReference type="SUPFAM" id="SSF101941">
    <property type="entry name" value="NAC domain"/>
    <property type="match status" value="1"/>
</dbReference>
<evidence type="ECO:0000256" key="4">
    <source>
        <dbReference type="ARBA" id="ARBA00023242"/>
    </source>
</evidence>
<keyword evidence="3" id="KW-0804">Transcription</keyword>
<dbReference type="PROSITE" id="PS51005">
    <property type="entry name" value="NAC"/>
    <property type="match status" value="1"/>
</dbReference>
<dbReference type="Gene3D" id="2.170.150.80">
    <property type="entry name" value="NAC domain"/>
    <property type="match status" value="1"/>
</dbReference>
<dbReference type="PANTHER" id="PTHR31744">
    <property type="entry name" value="PROTEIN CUP-SHAPED COTYLEDON 2-RELATED"/>
    <property type="match status" value="1"/>
</dbReference>
<gene>
    <name evidence="6" type="primary">TorNAC48</name>
    <name evidence="6" type="ORF">TorRG33x02_281550</name>
</gene>
<keyword evidence="4" id="KW-0539">Nucleus</keyword>
<evidence type="ECO:0000313" key="7">
    <source>
        <dbReference type="Proteomes" id="UP000237000"/>
    </source>
</evidence>
<comment type="caution">
    <text evidence="6">The sequence shown here is derived from an EMBL/GenBank/DDBJ whole genome shotgun (WGS) entry which is preliminary data.</text>
</comment>
<dbReference type="Pfam" id="PF02365">
    <property type="entry name" value="NAM"/>
    <property type="match status" value="1"/>
</dbReference>
<accession>A0A2P5CKD5</accession>
<dbReference type="InterPro" id="IPR036093">
    <property type="entry name" value="NAC_dom_sf"/>
</dbReference>
<dbReference type="PANTHER" id="PTHR31744:SF79">
    <property type="entry name" value="NAC DOMAIN-CONTAINING PROTEIN"/>
    <property type="match status" value="1"/>
</dbReference>
<keyword evidence="1" id="KW-0805">Transcription regulation</keyword>
<evidence type="ECO:0000256" key="1">
    <source>
        <dbReference type="ARBA" id="ARBA00023015"/>
    </source>
</evidence>
<evidence type="ECO:0000256" key="3">
    <source>
        <dbReference type="ARBA" id="ARBA00023163"/>
    </source>
</evidence>
<evidence type="ECO:0000313" key="6">
    <source>
        <dbReference type="EMBL" id="PON61507.1"/>
    </source>
</evidence>
<dbReference type="GO" id="GO:0003677">
    <property type="term" value="F:DNA binding"/>
    <property type="evidence" value="ECO:0007669"/>
    <property type="project" value="UniProtKB-KW"/>
</dbReference>
<evidence type="ECO:0000256" key="2">
    <source>
        <dbReference type="ARBA" id="ARBA00023125"/>
    </source>
</evidence>
<sequence length="302" mass="34661">MAANPMDEVTPEVLELPGFRFHPTEEELLDFYLKNMVFGRMRFDIIGSLNIYLYDPWVLPDKAKIGEREWYFFVPRDRKHGSGGRPNRTTERGFWKATGSDRRIVSLSEPKRVIGLRKTLVFYKGRAPRGTKTDWVMNEYRLPDNCRLSKDIVLCKVYRKATSLKVLEQRVAMEEEMKNFQNATSPASSPMDTISFCSPHHEELITAPPLMSVQQLVLKKEVEEVGAGAASMEEVFKGDQRALMEVKGSSSTSLQLPCGYKDKLPEIQVPNKLGLDWTQEQFWPQLSPWLQNLTPLANILNF</sequence>
<dbReference type="EMBL" id="JXTC01000355">
    <property type="protein sequence ID" value="PON61507.1"/>
    <property type="molecule type" value="Genomic_DNA"/>
</dbReference>
<feature type="domain" description="NAC" evidence="5">
    <location>
        <begin position="15"/>
        <end position="160"/>
    </location>
</feature>
<keyword evidence="7" id="KW-1185">Reference proteome</keyword>
<dbReference type="AlphaFoldDB" id="A0A2P5CKD5"/>
<reference evidence="7" key="1">
    <citation type="submission" date="2016-06" db="EMBL/GenBank/DDBJ databases">
        <title>Parallel loss of symbiosis genes in relatives of nitrogen-fixing non-legume Parasponia.</title>
        <authorList>
            <person name="Van Velzen R."/>
            <person name="Holmer R."/>
            <person name="Bu F."/>
            <person name="Rutten L."/>
            <person name="Van Zeijl A."/>
            <person name="Liu W."/>
            <person name="Santuari L."/>
            <person name="Cao Q."/>
            <person name="Sharma T."/>
            <person name="Shen D."/>
            <person name="Roswanjaya Y."/>
            <person name="Wardhani T."/>
            <person name="Kalhor M.S."/>
            <person name="Jansen J."/>
            <person name="Van den Hoogen J."/>
            <person name="Gungor B."/>
            <person name="Hartog M."/>
            <person name="Hontelez J."/>
            <person name="Verver J."/>
            <person name="Yang W.-C."/>
            <person name="Schijlen E."/>
            <person name="Repin R."/>
            <person name="Schilthuizen M."/>
            <person name="Schranz E."/>
            <person name="Heidstra R."/>
            <person name="Miyata K."/>
            <person name="Fedorova E."/>
            <person name="Kohlen W."/>
            <person name="Bisseling T."/>
            <person name="Smit S."/>
            <person name="Geurts R."/>
        </authorList>
    </citation>
    <scope>NUCLEOTIDE SEQUENCE [LARGE SCALE GENOMIC DNA]</scope>
    <source>
        <strain evidence="7">cv. RG33-2</strain>
    </source>
</reference>
<dbReference type="STRING" id="63057.A0A2P5CKD5"/>
<dbReference type="FunCoup" id="A0A2P5CKD5">
    <property type="interactions" value="265"/>
</dbReference>
<proteinExistence type="predicted"/>
<keyword evidence="2" id="KW-0238">DNA-binding</keyword>
<name>A0A2P5CKD5_TREOI</name>
<evidence type="ECO:0000259" key="5">
    <source>
        <dbReference type="PROSITE" id="PS51005"/>
    </source>
</evidence>